<keyword evidence="3" id="KW-1185">Reference proteome</keyword>
<dbReference type="Proteomes" id="UP000663829">
    <property type="component" value="Unassembled WGS sequence"/>
</dbReference>
<evidence type="ECO:0000313" key="2">
    <source>
        <dbReference type="EMBL" id="CAF3876510.1"/>
    </source>
</evidence>
<evidence type="ECO:0000313" key="1">
    <source>
        <dbReference type="EMBL" id="CAF1112274.1"/>
    </source>
</evidence>
<reference evidence="1" key="1">
    <citation type="submission" date="2021-02" db="EMBL/GenBank/DDBJ databases">
        <authorList>
            <person name="Nowell W R."/>
        </authorList>
    </citation>
    <scope>NUCLEOTIDE SEQUENCE</scope>
</reference>
<sequence length="138" mass="14890">MSNCSNINTTTVALSAPLFFQVSVLYIAQGMNETLTFGIRNDPSYTYLDNISVLSGGQELLTNGNFEYGTQLGWSGASHLASGSGICYSYCYVDGIVGRLDYVSQTFQTTPGSLLYISFYIRWGGNGSGVIANVTIYP</sequence>
<dbReference type="EMBL" id="CAJOBC010005807">
    <property type="protein sequence ID" value="CAF3876510.1"/>
    <property type="molecule type" value="Genomic_DNA"/>
</dbReference>
<dbReference type="Proteomes" id="UP000681722">
    <property type="component" value="Unassembled WGS sequence"/>
</dbReference>
<organism evidence="1 3">
    <name type="scientific">Didymodactylos carnosus</name>
    <dbReference type="NCBI Taxonomy" id="1234261"/>
    <lineage>
        <taxon>Eukaryota</taxon>
        <taxon>Metazoa</taxon>
        <taxon>Spiralia</taxon>
        <taxon>Gnathifera</taxon>
        <taxon>Rotifera</taxon>
        <taxon>Eurotatoria</taxon>
        <taxon>Bdelloidea</taxon>
        <taxon>Philodinida</taxon>
        <taxon>Philodinidae</taxon>
        <taxon>Didymodactylos</taxon>
    </lineage>
</organism>
<dbReference type="OrthoDB" id="10115806at2759"/>
<comment type="caution">
    <text evidence="1">The sequence shown here is derived from an EMBL/GenBank/DDBJ whole genome shotgun (WGS) entry which is preliminary data.</text>
</comment>
<dbReference type="Gene3D" id="2.60.120.260">
    <property type="entry name" value="Galactose-binding domain-like"/>
    <property type="match status" value="1"/>
</dbReference>
<protein>
    <submittedName>
        <fullName evidence="1">Uncharacterized protein</fullName>
    </submittedName>
</protein>
<gene>
    <name evidence="1" type="ORF">GPM918_LOCUS19289</name>
    <name evidence="2" type="ORF">SRO942_LOCUS19286</name>
</gene>
<accession>A0A814PYT5</accession>
<dbReference type="EMBL" id="CAJNOQ010005807">
    <property type="protein sequence ID" value="CAF1112274.1"/>
    <property type="molecule type" value="Genomic_DNA"/>
</dbReference>
<dbReference type="AlphaFoldDB" id="A0A814PYT5"/>
<name>A0A814PYT5_9BILA</name>
<evidence type="ECO:0000313" key="3">
    <source>
        <dbReference type="Proteomes" id="UP000663829"/>
    </source>
</evidence>
<proteinExistence type="predicted"/>